<dbReference type="Proteomes" id="UP000308530">
    <property type="component" value="Chromosome"/>
</dbReference>
<dbReference type="EMBL" id="CP058350">
    <property type="protein sequence ID" value="QLF68068.1"/>
    <property type="molecule type" value="Genomic_DNA"/>
</dbReference>
<evidence type="ECO:0000313" key="1">
    <source>
        <dbReference type="EMBL" id="QLF68068.1"/>
    </source>
</evidence>
<sequence>MDMTLRRIPRSGLMSEGGIGMGFTAYQQYQTAGIYRWREHEMTHDAQT</sequence>
<reference evidence="1 2" key="1">
    <citation type="submission" date="2020-06" db="EMBL/GenBank/DDBJ databases">
        <title>Genome sequence of Rhizobium sp strain ADMK78.</title>
        <authorList>
            <person name="Rahi P."/>
        </authorList>
    </citation>
    <scope>NUCLEOTIDE SEQUENCE [LARGE SCALE GENOMIC DNA]</scope>
    <source>
        <strain evidence="1 2">ADMK78</strain>
    </source>
</reference>
<evidence type="ECO:0000313" key="2">
    <source>
        <dbReference type="Proteomes" id="UP000308530"/>
    </source>
</evidence>
<keyword evidence="2" id="KW-1185">Reference proteome</keyword>
<proteinExistence type="predicted"/>
<name>A0ABX6QHM2_9HYPH</name>
<protein>
    <recommendedName>
        <fullName evidence="3">Homeo box C6a</fullName>
    </recommendedName>
</protein>
<dbReference type="RefSeq" id="WP_171033735.1">
    <property type="nucleotide sequence ID" value="NZ_CP058350.1"/>
</dbReference>
<accession>A0ABX6QHM2</accession>
<organism evidence="1 2">
    <name type="scientific">Peteryoungia desertarenae</name>
    <dbReference type="NCBI Taxonomy" id="1813451"/>
    <lineage>
        <taxon>Bacteria</taxon>
        <taxon>Pseudomonadati</taxon>
        <taxon>Pseudomonadota</taxon>
        <taxon>Alphaproteobacteria</taxon>
        <taxon>Hyphomicrobiales</taxon>
        <taxon>Rhizobiaceae</taxon>
        <taxon>Peteryoungia</taxon>
    </lineage>
</organism>
<gene>
    <name evidence="1" type="ORF">FE840_010280</name>
</gene>
<evidence type="ECO:0008006" key="3">
    <source>
        <dbReference type="Google" id="ProtNLM"/>
    </source>
</evidence>